<gene>
    <name evidence="1" type="ORF">A2Z22_03360</name>
</gene>
<dbReference type="EMBL" id="MGFS01000003">
    <property type="protein sequence ID" value="OGM12102.1"/>
    <property type="molecule type" value="Genomic_DNA"/>
</dbReference>
<comment type="caution">
    <text evidence="1">The sequence shown here is derived from an EMBL/GenBank/DDBJ whole genome shotgun (WGS) entry which is preliminary data.</text>
</comment>
<accession>A0A1F7XAS3</accession>
<dbReference type="Proteomes" id="UP000177053">
    <property type="component" value="Unassembled WGS sequence"/>
</dbReference>
<name>A0A1F7XAS3_9BACT</name>
<sequence>MGERENKVYTFTVKKRSGILGLRKQEVRHKLDTGRADVVLLLSTEQWPTEYRSPLPSEQEKTHWKEYYLVGSEGNRDLSFVRIDRFAGSQQAQYGEFLKMEDAVRILEEAEPAHMTESGTVFLKQHDRRHPA</sequence>
<evidence type="ECO:0000313" key="1">
    <source>
        <dbReference type="EMBL" id="OGM12102.1"/>
    </source>
</evidence>
<dbReference type="AlphaFoldDB" id="A0A1F7XAS3"/>
<evidence type="ECO:0000313" key="2">
    <source>
        <dbReference type="Proteomes" id="UP000177053"/>
    </source>
</evidence>
<protein>
    <submittedName>
        <fullName evidence="1">Uncharacterized protein</fullName>
    </submittedName>
</protein>
<reference evidence="1 2" key="1">
    <citation type="journal article" date="2016" name="Nat. Commun.">
        <title>Thousands of microbial genomes shed light on interconnected biogeochemical processes in an aquifer system.</title>
        <authorList>
            <person name="Anantharaman K."/>
            <person name="Brown C.T."/>
            <person name="Hug L.A."/>
            <person name="Sharon I."/>
            <person name="Castelle C.J."/>
            <person name="Probst A.J."/>
            <person name="Thomas B.C."/>
            <person name="Singh A."/>
            <person name="Wilkins M.J."/>
            <person name="Karaoz U."/>
            <person name="Brodie E.L."/>
            <person name="Williams K.H."/>
            <person name="Hubbard S.S."/>
            <person name="Banfield J.F."/>
        </authorList>
    </citation>
    <scope>NUCLEOTIDE SEQUENCE [LARGE SCALE GENOMIC DNA]</scope>
</reference>
<organism evidence="1 2">
    <name type="scientific">Candidatus Woesebacteria bacterium RBG_16_34_12</name>
    <dbReference type="NCBI Taxonomy" id="1802480"/>
    <lineage>
        <taxon>Bacteria</taxon>
        <taxon>Candidatus Woeseibacteriota</taxon>
    </lineage>
</organism>
<proteinExistence type="predicted"/>